<comment type="catalytic activity">
    <reaction evidence="7 8">
        <text>an N-acyl-L-alpha-aminoacyl-tRNA + H2O = an N-acyl-L-amino acid + a tRNA + H(+)</text>
        <dbReference type="Rhea" id="RHEA:54448"/>
        <dbReference type="Rhea" id="RHEA-COMP:10123"/>
        <dbReference type="Rhea" id="RHEA-COMP:13883"/>
        <dbReference type="ChEBI" id="CHEBI:15377"/>
        <dbReference type="ChEBI" id="CHEBI:15378"/>
        <dbReference type="ChEBI" id="CHEBI:59874"/>
        <dbReference type="ChEBI" id="CHEBI:78442"/>
        <dbReference type="ChEBI" id="CHEBI:138191"/>
        <dbReference type="EC" id="3.1.1.29"/>
    </reaction>
</comment>
<dbReference type="GO" id="GO:0000049">
    <property type="term" value="F:tRNA binding"/>
    <property type="evidence" value="ECO:0007669"/>
    <property type="project" value="UniProtKB-UniRule"/>
</dbReference>
<dbReference type="InterPro" id="IPR018171">
    <property type="entry name" value="Pept_tRNA_hydro_CS"/>
</dbReference>
<dbReference type="FunFam" id="3.40.50.1470:FF:000001">
    <property type="entry name" value="Peptidyl-tRNA hydrolase"/>
    <property type="match status" value="1"/>
</dbReference>
<keyword evidence="2 7" id="KW-0820">tRNA-binding</keyword>
<dbReference type="EMBL" id="PFBO01000111">
    <property type="protein sequence ID" value="PIT90281.1"/>
    <property type="molecule type" value="Genomic_DNA"/>
</dbReference>
<protein>
    <recommendedName>
        <fullName evidence="6 7">Peptidyl-tRNA hydrolase</fullName>
        <shortName evidence="7">Pth</shortName>
        <ecNumber evidence="1 7">3.1.1.29</ecNumber>
    </recommendedName>
</protein>
<dbReference type="GO" id="GO:0072344">
    <property type="term" value="P:rescue of stalled ribosome"/>
    <property type="evidence" value="ECO:0007669"/>
    <property type="project" value="UniProtKB-UniRule"/>
</dbReference>
<evidence type="ECO:0000256" key="9">
    <source>
        <dbReference type="RuleBase" id="RU004320"/>
    </source>
</evidence>
<dbReference type="NCBIfam" id="TIGR00447">
    <property type="entry name" value="pth"/>
    <property type="match status" value="1"/>
</dbReference>
<comment type="similarity">
    <text evidence="5 7 9">Belongs to the PTH family.</text>
</comment>
<dbReference type="PROSITE" id="PS01195">
    <property type="entry name" value="PEPT_TRNA_HYDROL_1"/>
    <property type="match status" value="1"/>
</dbReference>
<proteinExistence type="inferred from homology"/>
<evidence type="ECO:0000256" key="1">
    <source>
        <dbReference type="ARBA" id="ARBA00013260"/>
    </source>
</evidence>
<feature type="active site" description="Proton acceptor" evidence="7">
    <location>
        <position position="19"/>
    </location>
</feature>
<evidence type="ECO:0000256" key="7">
    <source>
        <dbReference type="HAMAP-Rule" id="MF_00083"/>
    </source>
</evidence>
<reference evidence="11" key="1">
    <citation type="submission" date="2017-09" db="EMBL/GenBank/DDBJ databases">
        <title>Depth-based differentiation of microbial function through sediment-hosted aquifers and enrichment of novel symbionts in the deep terrestrial subsurface.</title>
        <authorList>
            <person name="Probst A.J."/>
            <person name="Ladd B."/>
            <person name="Jarett J.K."/>
            <person name="Geller-Mcgrath D.E."/>
            <person name="Sieber C.M.K."/>
            <person name="Emerson J.B."/>
            <person name="Anantharaman K."/>
            <person name="Thomas B.C."/>
            <person name="Malmstrom R."/>
            <person name="Stieglmeier M."/>
            <person name="Klingl A."/>
            <person name="Woyke T."/>
            <person name="Ryan C.M."/>
            <person name="Banfield J.F."/>
        </authorList>
    </citation>
    <scope>NUCLEOTIDE SEQUENCE [LARGE SCALE GENOMIC DNA]</scope>
</reference>
<dbReference type="InterPro" id="IPR001328">
    <property type="entry name" value="Pept_tRNA_hydro"/>
</dbReference>
<evidence type="ECO:0000256" key="2">
    <source>
        <dbReference type="ARBA" id="ARBA00022555"/>
    </source>
</evidence>
<comment type="caution">
    <text evidence="10">The sequence shown here is derived from an EMBL/GenBank/DDBJ whole genome shotgun (WGS) entry which is preliminary data.</text>
</comment>
<comment type="function">
    <text evidence="7">Hydrolyzes ribosome-free peptidyl-tRNAs (with 1 or more amino acids incorporated), which drop off the ribosome during protein synthesis, or as a result of ribosome stalling.</text>
</comment>
<comment type="subunit">
    <text evidence="7">Monomer.</text>
</comment>
<dbReference type="AlphaFoldDB" id="A0A2M6WBX2"/>
<evidence type="ECO:0000256" key="4">
    <source>
        <dbReference type="ARBA" id="ARBA00022884"/>
    </source>
</evidence>
<keyword evidence="7" id="KW-0963">Cytoplasm</keyword>
<accession>A0A2M6WBX2</accession>
<evidence type="ECO:0000313" key="10">
    <source>
        <dbReference type="EMBL" id="PIT90281.1"/>
    </source>
</evidence>
<dbReference type="Proteomes" id="UP000230543">
    <property type="component" value="Unassembled WGS sequence"/>
</dbReference>
<keyword evidence="4 7" id="KW-0694">RNA-binding</keyword>
<evidence type="ECO:0000256" key="5">
    <source>
        <dbReference type="ARBA" id="ARBA00038063"/>
    </source>
</evidence>
<feature type="binding site" evidence="7">
    <location>
        <position position="14"/>
    </location>
    <ligand>
        <name>tRNA</name>
        <dbReference type="ChEBI" id="CHEBI:17843"/>
    </ligand>
</feature>
<dbReference type="PANTHER" id="PTHR17224">
    <property type="entry name" value="PEPTIDYL-TRNA HYDROLASE"/>
    <property type="match status" value="1"/>
</dbReference>
<organism evidence="10 11">
    <name type="scientific">Candidatus Komeilibacteria bacterium CG10_big_fil_rev_8_21_14_0_10_41_13</name>
    <dbReference type="NCBI Taxonomy" id="1974476"/>
    <lineage>
        <taxon>Bacteria</taxon>
        <taxon>Candidatus Komeiliibacteriota</taxon>
    </lineage>
</organism>
<comment type="function">
    <text evidence="7">Catalyzes the release of premature peptidyl moieties from peptidyl-tRNA molecules trapped in stalled 50S ribosomal subunits, and thus maintains levels of free tRNAs and 50S ribosomes.</text>
</comment>
<dbReference type="PROSITE" id="PS01196">
    <property type="entry name" value="PEPT_TRNA_HYDROL_2"/>
    <property type="match status" value="1"/>
</dbReference>
<evidence type="ECO:0000313" key="11">
    <source>
        <dbReference type="Proteomes" id="UP000230543"/>
    </source>
</evidence>
<dbReference type="HAMAP" id="MF_00083">
    <property type="entry name" value="Pept_tRNA_hydro_bact"/>
    <property type="match status" value="1"/>
</dbReference>
<dbReference type="GO" id="GO:0005737">
    <property type="term" value="C:cytoplasm"/>
    <property type="evidence" value="ECO:0007669"/>
    <property type="project" value="UniProtKB-SubCell"/>
</dbReference>
<name>A0A2M6WBX2_9BACT</name>
<dbReference type="InterPro" id="IPR036416">
    <property type="entry name" value="Pept_tRNA_hydro_sf"/>
</dbReference>
<dbReference type="Pfam" id="PF01195">
    <property type="entry name" value="Pept_tRNA_hydro"/>
    <property type="match status" value="1"/>
</dbReference>
<dbReference type="EC" id="3.1.1.29" evidence="1 7"/>
<feature type="binding site" evidence="7">
    <location>
        <position position="63"/>
    </location>
    <ligand>
        <name>tRNA</name>
        <dbReference type="ChEBI" id="CHEBI:17843"/>
    </ligand>
</feature>
<feature type="site" description="Discriminates between blocked and unblocked aminoacyl-tRNA" evidence="7">
    <location>
        <position position="9"/>
    </location>
</feature>
<feature type="site" description="Stabilizes the basic form of H active site to accept a proton" evidence="7">
    <location>
        <position position="90"/>
    </location>
</feature>
<feature type="binding site" evidence="7">
    <location>
        <position position="111"/>
    </location>
    <ligand>
        <name>tRNA</name>
        <dbReference type="ChEBI" id="CHEBI:17843"/>
    </ligand>
</feature>
<evidence type="ECO:0000256" key="6">
    <source>
        <dbReference type="ARBA" id="ARBA00050038"/>
    </source>
</evidence>
<dbReference type="CDD" id="cd00462">
    <property type="entry name" value="PTH"/>
    <property type="match status" value="1"/>
</dbReference>
<dbReference type="GO" id="GO:0006515">
    <property type="term" value="P:protein quality control for misfolded or incompletely synthesized proteins"/>
    <property type="evidence" value="ECO:0007669"/>
    <property type="project" value="UniProtKB-UniRule"/>
</dbReference>
<keyword evidence="3 7" id="KW-0378">Hydrolase</keyword>
<comment type="subcellular location">
    <subcellularLocation>
        <location evidence="7">Cytoplasm</location>
    </subcellularLocation>
</comment>
<dbReference type="GO" id="GO:0004045">
    <property type="term" value="F:peptidyl-tRNA hydrolase activity"/>
    <property type="evidence" value="ECO:0007669"/>
    <property type="project" value="UniProtKB-UniRule"/>
</dbReference>
<gene>
    <name evidence="7" type="primary">pth</name>
    <name evidence="10" type="ORF">COU22_03020</name>
</gene>
<feature type="binding site" evidence="7">
    <location>
        <position position="65"/>
    </location>
    <ligand>
        <name>tRNA</name>
        <dbReference type="ChEBI" id="CHEBI:17843"/>
    </ligand>
</feature>
<evidence type="ECO:0000256" key="3">
    <source>
        <dbReference type="ARBA" id="ARBA00022801"/>
    </source>
</evidence>
<dbReference type="SUPFAM" id="SSF53178">
    <property type="entry name" value="Peptidyl-tRNA hydrolase-like"/>
    <property type="match status" value="1"/>
</dbReference>
<sequence>MKLLIGLGNPGRQYKNTRHNLGFMVLDEIAGKNKWQEAKKGQALYLLTSIDQKEVELYKPQTFMNNSGLSITYALKKHNLRPADLIVVHDDKDLPLGKIKVQTGAGPAGHNGVKSIIEKIGSQDFTRIRVGIASDNPKKMSDTAKFVLNRFSLLEKSKVKQVIKEVIEEVKKLI</sequence>
<evidence type="ECO:0000256" key="8">
    <source>
        <dbReference type="RuleBase" id="RU000673"/>
    </source>
</evidence>
<dbReference type="Gene3D" id="3.40.50.1470">
    <property type="entry name" value="Peptidyl-tRNA hydrolase"/>
    <property type="match status" value="1"/>
</dbReference>
<dbReference type="PANTHER" id="PTHR17224:SF1">
    <property type="entry name" value="PEPTIDYL-TRNA HYDROLASE"/>
    <property type="match status" value="1"/>
</dbReference>